<evidence type="ECO:0000313" key="4">
    <source>
        <dbReference type="Proteomes" id="UP000440096"/>
    </source>
</evidence>
<dbReference type="EMBL" id="WMBA01000019">
    <property type="protein sequence ID" value="MTD55259.1"/>
    <property type="molecule type" value="Genomic_DNA"/>
</dbReference>
<comment type="caution">
    <text evidence="3">The sequence shown here is derived from an EMBL/GenBank/DDBJ whole genome shotgun (WGS) entry which is preliminary data.</text>
</comment>
<evidence type="ECO:0000256" key="1">
    <source>
        <dbReference type="ARBA" id="ARBA00023002"/>
    </source>
</evidence>
<evidence type="ECO:0000313" key="3">
    <source>
        <dbReference type="EMBL" id="MTD55259.1"/>
    </source>
</evidence>
<dbReference type="RefSeq" id="WP_154757462.1">
    <property type="nucleotide sequence ID" value="NZ_WMBA01000019.1"/>
</dbReference>
<dbReference type="Pfam" id="PF01494">
    <property type="entry name" value="FAD_binding_3"/>
    <property type="match status" value="1"/>
</dbReference>
<dbReference type="InterPro" id="IPR002938">
    <property type="entry name" value="FAD-bd"/>
</dbReference>
<proteinExistence type="predicted"/>
<reference evidence="3 4" key="1">
    <citation type="submission" date="2019-11" db="EMBL/GenBank/DDBJ databases">
        <title>Draft genome of Amycolatopsis RM579.</title>
        <authorList>
            <person name="Duangmal K."/>
            <person name="Mingma R."/>
        </authorList>
    </citation>
    <scope>NUCLEOTIDE SEQUENCE [LARGE SCALE GENOMIC DNA]</scope>
    <source>
        <strain evidence="3 4">RM579</strain>
    </source>
</reference>
<dbReference type="PANTHER" id="PTHR43476:SF3">
    <property type="entry name" value="FAD-BINDING MONOOXYGENASE"/>
    <property type="match status" value="1"/>
</dbReference>
<dbReference type="PRINTS" id="PR00420">
    <property type="entry name" value="RNGMNOXGNASE"/>
</dbReference>
<dbReference type="Proteomes" id="UP000440096">
    <property type="component" value="Unassembled WGS sequence"/>
</dbReference>
<accession>A0A6N7Z2R6</accession>
<dbReference type="PANTHER" id="PTHR43476">
    <property type="entry name" value="3-(3-HYDROXY-PHENYL)PROPIONATE/3-HYDROXYCINNAMIC ACID HYDROXYLASE"/>
    <property type="match status" value="1"/>
</dbReference>
<dbReference type="GO" id="GO:0008688">
    <property type="term" value="F:3-(3-hydroxyphenyl)propionate hydroxylase activity"/>
    <property type="evidence" value="ECO:0007669"/>
    <property type="project" value="TreeGrafter"/>
</dbReference>
<evidence type="ECO:0000259" key="2">
    <source>
        <dbReference type="Pfam" id="PF01494"/>
    </source>
</evidence>
<dbReference type="GO" id="GO:0071949">
    <property type="term" value="F:FAD binding"/>
    <property type="evidence" value="ECO:0007669"/>
    <property type="project" value="InterPro"/>
</dbReference>
<keyword evidence="4" id="KW-1185">Reference proteome</keyword>
<dbReference type="NCBIfam" id="NF004829">
    <property type="entry name" value="PRK06183.1-3"/>
    <property type="match status" value="1"/>
</dbReference>
<dbReference type="SUPFAM" id="SSF51905">
    <property type="entry name" value="FAD/NAD(P)-binding domain"/>
    <property type="match status" value="1"/>
</dbReference>
<dbReference type="Gene3D" id="3.30.70.2450">
    <property type="match status" value="1"/>
</dbReference>
<dbReference type="InterPro" id="IPR036188">
    <property type="entry name" value="FAD/NAD-bd_sf"/>
</dbReference>
<organism evidence="3 4">
    <name type="scientific">Amycolatopsis pithecellobii</name>
    <dbReference type="NCBI Taxonomy" id="664692"/>
    <lineage>
        <taxon>Bacteria</taxon>
        <taxon>Bacillati</taxon>
        <taxon>Actinomycetota</taxon>
        <taxon>Actinomycetes</taxon>
        <taxon>Pseudonocardiales</taxon>
        <taxon>Pseudonocardiaceae</taxon>
        <taxon>Amycolatopsis</taxon>
    </lineage>
</organism>
<dbReference type="Gene3D" id="3.40.30.120">
    <property type="match status" value="1"/>
</dbReference>
<dbReference type="Gene3D" id="3.50.50.60">
    <property type="entry name" value="FAD/NAD(P)-binding domain"/>
    <property type="match status" value="1"/>
</dbReference>
<feature type="domain" description="FAD-binding" evidence="2">
    <location>
        <begin position="9"/>
        <end position="349"/>
    </location>
</feature>
<dbReference type="AlphaFoldDB" id="A0A6N7Z2R6"/>
<name>A0A6N7Z2R6_9PSEU</name>
<keyword evidence="1" id="KW-0560">Oxidoreductase</keyword>
<dbReference type="GO" id="GO:0019622">
    <property type="term" value="P:3-(3-hydroxy)phenylpropionate catabolic process"/>
    <property type="evidence" value="ECO:0007669"/>
    <property type="project" value="TreeGrafter"/>
</dbReference>
<dbReference type="OrthoDB" id="8670884at2"/>
<gene>
    <name evidence="3" type="ORF">GKO32_14900</name>
</gene>
<sequence length="533" mass="57599">MKGELQAGRTDVVVVGAGPVGLTAAALLAARGVRVVVLERNASTSDEPKAISLDDEALRAFQAAGVADRILRIIVPGIGTRYFDGYGRAVFQARAPQPYRLGYPFKNPFAQPDLERELYDHLVAHPGAEIRLRAEVVGLASAADGVEVRYRRTDGDEATEAIRAAYVLGCDGGRSAIRATLGVGMTGRSHQELWLVADVLGDHHDERYGLHHGDPDRPHVIVPGRDGRCRYEFLLHDGEGAAGDEVGFGLVERLLAPHRPIEPDQVERAVIYQFHGLVADRWRAGRVFLLGDAAHMMPPFAGQGLNSGIRDAANLCWKVAEVLAGRLSDIALDSYEAERRPHAEATVRLSERLGRIVMTTDTRLAARRDAYFAAALRDPGTRAFFEEMRYRPAHRYRDGLIAGHPDGPEIGVMIGQPRVFDTSTGSVRRLDDALGTGWALLGVGVPADRIAATTAIRSLPVSVAQVAVDDRLPSAPGQILVDVDGQLDAEFAPYRGHLVLVRPDRFVAAAWRPDAQPDLVTALSLAAPALAGT</sequence>
<protein>
    <submittedName>
        <fullName evidence="3">FAD-dependent oxidoreductase</fullName>
    </submittedName>
</protein>
<dbReference type="InterPro" id="IPR050631">
    <property type="entry name" value="PheA/TfdB_FAD_monoxygenase"/>
</dbReference>